<comment type="caution">
    <text evidence="1">The sequence shown here is derived from an EMBL/GenBank/DDBJ whole genome shotgun (WGS) entry which is preliminary data.</text>
</comment>
<name>A0A423WFD2_CYTCH</name>
<protein>
    <submittedName>
        <fullName evidence="1">Uncharacterized protein</fullName>
    </submittedName>
</protein>
<dbReference type="AlphaFoldDB" id="A0A423WFD2"/>
<dbReference type="EMBL" id="LJZO01000005">
    <property type="protein sequence ID" value="ROW02100.1"/>
    <property type="molecule type" value="Genomic_DNA"/>
</dbReference>
<dbReference type="Proteomes" id="UP000284375">
    <property type="component" value="Unassembled WGS sequence"/>
</dbReference>
<gene>
    <name evidence="1" type="ORF">VSDG_02507</name>
</gene>
<proteinExistence type="predicted"/>
<sequence>MGYPFIIFHSDDPFQSAFHLKYFTGSGGHNGLGPRFIGALALAPMAVSDWREQMVC</sequence>
<accession>A0A423WFD2</accession>
<evidence type="ECO:0000313" key="1">
    <source>
        <dbReference type="EMBL" id="ROW02100.1"/>
    </source>
</evidence>
<evidence type="ECO:0000313" key="2">
    <source>
        <dbReference type="Proteomes" id="UP000284375"/>
    </source>
</evidence>
<organism evidence="1 2">
    <name type="scientific">Cytospora chrysosperma</name>
    <name type="common">Cytospora canker fungus</name>
    <name type="synonym">Sphaeria chrysosperma</name>
    <dbReference type="NCBI Taxonomy" id="252740"/>
    <lineage>
        <taxon>Eukaryota</taxon>
        <taxon>Fungi</taxon>
        <taxon>Dikarya</taxon>
        <taxon>Ascomycota</taxon>
        <taxon>Pezizomycotina</taxon>
        <taxon>Sordariomycetes</taxon>
        <taxon>Sordariomycetidae</taxon>
        <taxon>Diaporthales</taxon>
        <taxon>Cytosporaceae</taxon>
        <taxon>Cytospora</taxon>
    </lineage>
</organism>
<reference evidence="1 2" key="1">
    <citation type="submission" date="2015-09" db="EMBL/GenBank/DDBJ databases">
        <title>Host preference determinants of Valsa canker pathogens revealed by comparative genomics.</title>
        <authorList>
            <person name="Yin Z."/>
            <person name="Huang L."/>
        </authorList>
    </citation>
    <scope>NUCLEOTIDE SEQUENCE [LARGE SCALE GENOMIC DNA]</scope>
    <source>
        <strain evidence="1 2">YSFL</strain>
    </source>
</reference>
<keyword evidence="2" id="KW-1185">Reference proteome</keyword>